<feature type="region of interest" description="Disordered" evidence="1">
    <location>
        <begin position="1"/>
        <end position="77"/>
    </location>
</feature>
<proteinExistence type="predicted"/>
<feature type="compositionally biased region" description="Basic and acidic residues" evidence="1">
    <location>
        <begin position="9"/>
        <end position="24"/>
    </location>
</feature>
<evidence type="ECO:0000313" key="3">
    <source>
        <dbReference type="Proteomes" id="UP000281553"/>
    </source>
</evidence>
<keyword evidence="3" id="KW-1185">Reference proteome</keyword>
<accession>A0A3P7QIY4</accession>
<dbReference type="AlphaFoldDB" id="A0A3P7QIY4"/>
<evidence type="ECO:0000313" key="2">
    <source>
        <dbReference type="EMBL" id="VDN30836.1"/>
    </source>
</evidence>
<sequence>MSTTSSNELKQRCDSREIYSESRLAENLPHSLTTPTSGPGYQDKVKQAGNGGAVIYTDAPPQSPSMRSESASKTHCSPSAALNMLASTDWEEKVNGLTALSDLVTQNPAAFTSPSESISQVVIAVTAECRNLRSQVCH</sequence>
<name>A0A3P7QIY4_DIBLA</name>
<dbReference type="OrthoDB" id="63891at2759"/>
<dbReference type="EMBL" id="UYRU01080199">
    <property type="protein sequence ID" value="VDN30836.1"/>
    <property type="molecule type" value="Genomic_DNA"/>
</dbReference>
<dbReference type="Proteomes" id="UP000281553">
    <property type="component" value="Unassembled WGS sequence"/>
</dbReference>
<protein>
    <submittedName>
        <fullName evidence="2">Uncharacterized protein</fullName>
    </submittedName>
</protein>
<dbReference type="InterPro" id="IPR011989">
    <property type="entry name" value="ARM-like"/>
</dbReference>
<organism evidence="2 3">
    <name type="scientific">Dibothriocephalus latus</name>
    <name type="common">Fish tapeworm</name>
    <name type="synonym">Diphyllobothrium latum</name>
    <dbReference type="NCBI Taxonomy" id="60516"/>
    <lineage>
        <taxon>Eukaryota</taxon>
        <taxon>Metazoa</taxon>
        <taxon>Spiralia</taxon>
        <taxon>Lophotrochozoa</taxon>
        <taxon>Platyhelminthes</taxon>
        <taxon>Cestoda</taxon>
        <taxon>Eucestoda</taxon>
        <taxon>Diphyllobothriidea</taxon>
        <taxon>Diphyllobothriidae</taxon>
        <taxon>Dibothriocephalus</taxon>
    </lineage>
</organism>
<reference evidence="2 3" key="1">
    <citation type="submission" date="2018-11" db="EMBL/GenBank/DDBJ databases">
        <authorList>
            <consortium name="Pathogen Informatics"/>
        </authorList>
    </citation>
    <scope>NUCLEOTIDE SEQUENCE [LARGE SCALE GENOMIC DNA]</scope>
</reference>
<evidence type="ECO:0000256" key="1">
    <source>
        <dbReference type="SAM" id="MobiDB-lite"/>
    </source>
</evidence>
<feature type="compositionally biased region" description="Polar residues" evidence="1">
    <location>
        <begin position="64"/>
        <end position="77"/>
    </location>
</feature>
<feature type="compositionally biased region" description="Polar residues" evidence="1">
    <location>
        <begin position="30"/>
        <end position="39"/>
    </location>
</feature>
<dbReference type="Gene3D" id="1.25.10.10">
    <property type="entry name" value="Leucine-rich Repeat Variant"/>
    <property type="match status" value="1"/>
</dbReference>
<gene>
    <name evidence="2" type="ORF">DILT_LOCUS15624</name>
</gene>